<dbReference type="Proteomes" id="UP001066276">
    <property type="component" value="Chromosome 1_1"/>
</dbReference>
<gene>
    <name evidence="2" type="ORF">NDU88_005394</name>
</gene>
<feature type="region of interest" description="Disordered" evidence="1">
    <location>
        <begin position="52"/>
        <end position="113"/>
    </location>
</feature>
<proteinExistence type="predicted"/>
<evidence type="ECO:0000313" key="2">
    <source>
        <dbReference type="EMBL" id="KAJ1217806.1"/>
    </source>
</evidence>
<feature type="compositionally biased region" description="Acidic residues" evidence="1">
    <location>
        <begin position="99"/>
        <end position="113"/>
    </location>
</feature>
<evidence type="ECO:0000313" key="3">
    <source>
        <dbReference type="Proteomes" id="UP001066276"/>
    </source>
</evidence>
<evidence type="ECO:0000256" key="1">
    <source>
        <dbReference type="SAM" id="MobiDB-lite"/>
    </source>
</evidence>
<organism evidence="2 3">
    <name type="scientific">Pleurodeles waltl</name>
    <name type="common">Iberian ribbed newt</name>
    <dbReference type="NCBI Taxonomy" id="8319"/>
    <lineage>
        <taxon>Eukaryota</taxon>
        <taxon>Metazoa</taxon>
        <taxon>Chordata</taxon>
        <taxon>Craniata</taxon>
        <taxon>Vertebrata</taxon>
        <taxon>Euteleostomi</taxon>
        <taxon>Amphibia</taxon>
        <taxon>Batrachia</taxon>
        <taxon>Caudata</taxon>
        <taxon>Salamandroidea</taxon>
        <taxon>Salamandridae</taxon>
        <taxon>Pleurodelinae</taxon>
        <taxon>Pleurodeles</taxon>
    </lineage>
</organism>
<name>A0AAV7WY61_PLEWA</name>
<reference evidence="2" key="1">
    <citation type="journal article" date="2022" name="bioRxiv">
        <title>Sequencing and chromosome-scale assembly of the giantPleurodeles waltlgenome.</title>
        <authorList>
            <person name="Brown T."/>
            <person name="Elewa A."/>
            <person name="Iarovenko S."/>
            <person name="Subramanian E."/>
            <person name="Araus A.J."/>
            <person name="Petzold A."/>
            <person name="Susuki M."/>
            <person name="Suzuki K.-i.T."/>
            <person name="Hayashi T."/>
            <person name="Toyoda A."/>
            <person name="Oliveira C."/>
            <person name="Osipova E."/>
            <person name="Leigh N.D."/>
            <person name="Simon A."/>
            <person name="Yun M.H."/>
        </authorList>
    </citation>
    <scope>NUCLEOTIDE SEQUENCE</scope>
    <source>
        <strain evidence="2">20211129_DDA</strain>
        <tissue evidence="2">Liver</tissue>
    </source>
</reference>
<accession>A0AAV7WY61</accession>
<comment type="caution">
    <text evidence="2">The sequence shown here is derived from an EMBL/GenBank/DDBJ whole genome shotgun (WGS) entry which is preliminary data.</text>
</comment>
<dbReference type="AlphaFoldDB" id="A0AAV7WY61"/>
<protein>
    <submittedName>
        <fullName evidence="2">Uncharacterized protein</fullName>
    </submittedName>
</protein>
<keyword evidence="3" id="KW-1185">Reference proteome</keyword>
<sequence length="113" mass="12041">MAGPLSGLAYIAATDQPRMESLVRGDAQGQPGDLQEEGELMDMVFPCGGPHWVPGTDKQGPHESRLARRRTHKPLQCGASSLAPTGRVTLQPDGTLAAEGDELYGESTLEDQQ</sequence>
<dbReference type="EMBL" id="JANPWB010000001">
    <property type="protein sequence ID" value="KAJ1217806.1"/>
    <property type="molecule type" value="Genomic_DNA"/>
</dbReference>